<dbReference type="EMBL" id="BAUL01000085">
    <property type="protein sequence ID" value="GAD94267.1"/>
    <property type="molecule type" value="Genomic_DNA"/>
</dbReference>
<dbReference type="HOGENOM" id="CLU_010595_1_0_1"/>
<proteinExistence type="predicted"/>
<sequence length="345" mass="39424">MAEHTGVGPDDDPFYQTIEVDTEVTGDDGTYEDELSSCTESVTSIRDYRQEHGRRYHSYHDGRYLLPNDDAEAERLDMMHEMMLMMMGQRLFLAPITDNPQQVLDLGTGTGIWALDFADRFPDAESGLSTPGVFHVPDTVTDNADMISSGPPNVNFIVDDMEDEWAFPEQQKFDFIHARFLALGIKDFPRLLKQCYNNTVPGGWVEFQDWDLNMYSQDGSTNGTSIEQYYNIGIRAYEKTGHIVSPGPFLEQWFQEAGFTEIHVHKYLLPMGPWPKEEHLKSLGMWNLLQASTGFEASALAVLTRYENWNPSDVAHLAERAKLDARDRNIHALFDFYVVYGRRPL</sequence>
<evidence type="ECO:0000313" key="2">
    <source>
        <dbReference type="Proteomes" id="UP000018001"/>
    </source>
</evidence>
<dbReference type="PANTHER" id="PTHR43591">
    <property type="entry name" value="METHYLTRANSFERASE"/>
    <property type="match status" value="1"/>
</dbReference>
<dbReference type="InterPro" id="IPR029063">
    <property type="entry name" value="SAM-dependent_MTases_sf"/>
</dbReference>
<dbReference type="CDD" id="cd02440">
    <property type="entry name" value="AdoMet_MTases"/>
    <property type="match status" value="1"/>
</dbReference>
<name>V5G057_BYSSN</name>
<dbReference type="InParanoid" id="V5G057"/>
<dbReference type="Proteomes" id="UP000018001">
    <property type="component" value="Unassembled WGS sequence"/>
</dbReference>
<organism evidence="1 2">
    <name type="scientific">Byssochlamys spectabilis (strain No. 5 / NBRC 109023)</name>
    <name type="common">Paecilomyces variotii</name>
    <dbReference type="NCBI Taxonomy" id="1356009"/>
    <lineage>
        <taxon>Eukaryota</taxon>
        <taxon>Fungi</taxon>
        <taxon>Dikarya</taxon>
        <taxon>Ascomycota</taxon>
        <taxon>Pezizomycotina</taxon>
        <taxon>Eurotiomycetes</taxon>
        <taxon>Eurotiomycetidae</taxon>
        <taxon>Eurotiales</taxon>
        <taxon>Thermoascaceae</taxon>
        <taxon>Paecilomyces</taxon>
    </lineage>
</organism>
<dbReference type="OrthoDB" id="2013972at2759"/>
<dbReference type="Pfam" id="PF13489">
    <property type="entry name" value="Methyltransf_23"/>
    <property type="match status" value="1"/>
</dbReference>
<dbReference type="Gene3D" id="3.40.50.150">
    <property type="entry name" value="Vaccinia Virus protein VP39"/>
    <property type="match status" value="1"/>
</dbReference>
<evidence type="ECO:0008006" key="3">
    <source>
        <dbReference type="Google" id="ProtNLM"/>
    </source>
</evidence>
<reference evidence="2" key="1">
    <citation type="journal article" date="2014" name="Genome Announc.">
        <title>Draft genome sequence of the formaldehyde-resistant fungus Byssochlamys spectabilis No. 5 (anamorph Paecilomyces variotii No. 5) (NBRC109023).</title>
        <authorList>
            <person name="Oka T."/>
            <person name="Ekino K."/>
            <person name="Fukuda K."/>
            <person name="Nomura Y."/>
        </authorList>
    </citation>
    <scope>NUCLEOTIDE SEQUENCE [LARGE SCALE GENOMIC DNA]</scope>
    <source>
        <strain evidence="2">No. 5 / NBRC 109023</strain>
    </source>
</reference>
<dbReference type="eggNOG" id="ENOG502SJGS">
    <property type="taxonomic scope" value="Eukaryota"/>
</dbReference>
<dbReference type="SUPFAM" id="SSF53335">
    <property type="entry name" value="S-adenosyl-L-methionine-dependent methyltransferases"/>
    <property type="match status" value="1"/>
</dbReference>
<dbReference type="PANTHER" id="PTHR43591:SF24">
    <property type="entry name" value="2-METHOXY-6-POLYPRENYL-1,4-BENZOQUINOL METHYLASE, MITOCHONDRIAL"/>
    <property type="match status" value="1"/>
</dbReference>
<protein>
    <recommendedName>
        <fullName evidence="3">S-adenosyl-L-methionine-dependent methyltransferase</fullName>
    </recommendedName>
</protein>
<dbReference type="AlphaFoldDB" id="V5G057"/>
<accession>V5G057</accession>
<dbReference type="GO" id="GO:0008168">
    <property type="term" value="F:methyltransferase activity"/>
    <property type="evidence" value="ECO:0007669"/>
    <property type="project" value="TreeGrafter"/>
</dbReference>
<keyword evidence="2" id="KW-1185">Reference proteome</keyword>
<gene>
    <name evidence="1" type="ORF">PVAR5_2891</name>
</gene>
<evidence type="ECO:0000313" key="1">
    <source>
        <dbReference type="EMBL" id="GAD94267.1"/>
    </source>
</evidence>
<comment type="caution">
    <text evidence="1">The sequence shown here is derived from an EMBL/GenBank/DDBJ whole genome shotgun (WGS) entry which is preliminary data.</text>
</comment>